<sequence length="53" mass="6251">MKRHLIKHPYHEEFTEGNVKSFEKAIEIFQEDPVLEDTISIPLKGILGFLWIL</sequence>
<proteinExistence type="predicted"/>
<name>A0A0F9CWN4_9ZZZZ</name>
<dbReference type="AlphaFoldDB" id="A0A0F9CWN4"/>
<dbReference type="EMBL" id="LAZR01034235">
    <property type="protein sequence ID" value="KKL45871.1"/>
    <property type="molecule type" value="Genomic_DNA"/>
</dbReference>
<protein>
    <submittedName>
        <fullName evidence="1">Uncharacterized protein</fullName>
    </submittedName>
</protein>
<gene>
    <name evidence="1" type="ORF">LCGC14_2351300</name>
</gene>
<evidence type="ECO:0000313" key="1">
    <source>
        <dbReference type="EMBL" id="KKL45871.1"/>
    </source>
</evidence>
<reference evidence="1" key="1">
    <citation type="journal article" date="2015" name="Nature">
        <title>Complex archaea that bridge the gap between prokaryotes and eukaryotes.</title>
        <authorList>
            <person name="Spang A."/>
            <person name="Saw J.H."/>
            <person name="Jorgensen S.L."/>
            <person name="Zaremba-Niedzwiedzka K."/>
            <person name="Martijn J."/>
            <person name="Lind A.E."/>
            <person name="van Eijk R."/>
            <person name="Schleper C."/>
            <person name="Guy L."/>
            <person name="Ettema T.J."/>
        </authorList>
    </citation>
    <scope>NUCLEOTIDE SEQUENCE</scope>
</reference>
<comment type="caution">
    <text evidence="1">The sequence shown here is derived from an EMBL/GenBank/DDBJ whole genome shotgun (WGS) entry which is preliminary data.</text>
</comment>
<organism evidence="1">
    <name type="scientific">marine sediment metagenome</name>
    <dbReference type="NCBI Taxonomy" id="412755"/>
    <lineage>
        <taxon>unclassified sequences</taxon>
        <taxon>metagenomes</taxon>
        <taxon>ecological metagenomes</taxon>
    </lineage>
</organism>
<accession>A0A0F9CWN4</accession>